<dbReference type="EMBL" id="CAJRAU010000002">
    <property type="protein sequence ID" value="CAG5069267.1"/>
    <property type="molecule type" value="Genomic_DNA"/>
</dbReference>
<dbReference type="SMART" id="SM00028">
    <property type="entry name" value="TPR"/>
    <property type="match status" value="8"/>
</dbReference>
<protein>
    <submittedName>
        <fullName evidence="4">Beta-barrel assembly-enhancing protease</fullName>
        <ecNumber evidence="4">3.4.-.-</ecNumber>
    </submittedName>
</protein>
<keyword evidence="2 3" id="KW-0802">TPR repeat</keyword>
<proteinExistence type="predicted"/>
<dbReference type="InterPro" id="IPR011990">
    <property type="entry name" value="TPR-like_helical_dom_sf"/>
</dbReference>
<dbReference type="Pfam" id="PF13432">
    <property type="entry name" value="TPR_16"/>
    <property type="match status" value="2"/>
</dbReference>
<sequence>MKSAVSGYVIFLITIALGGLLQSCQSDARNATRIPPVVKKSRAQWQNDALLSLTELINRGIDSDINYFKRARIYFEREQFNEALDDINESIYEQDNVSDYFLLRGKINRELGKIDNALEDAQRAEALQQSSPELYVLLADILQAKNRFGESVGYLNQALKMAPYDGPAYYVKGMLQARQGDSLSALASLDYAINVNPRMLRAYQQSILLLRKLKNVDKALQVNQKAIERFPNDPNLHYEQGQIFVAMARPDTALFSFQKAASLSPDYEDALLQIANIGIQSKAYPKAIPALLKLVKKKPQSKEINNMLGLCYEKNYDYENAKMYYSTALALAPGDQDARYGLYRIRLRENEENSYQSYYPDENPAAGYKLLDTARVKINVLKPRGTTNIRVDSTRKAKIE</sequence>
<dbReference type="Pfam" id="PF14559">
    <property type="entry name" value="TPR_19"/>
    <property type="match status" value="1"/>
</dbReference>
<dbReference type="Proteomes" id="UP000679725">
    <property type="component" value="Unassembled WGS sequence"/>
</dbReference>
<evidence type="ECO:0000256" key="3">
    <source>
        <dbReference type="PROSITE-ProRule" id="PRU00339"/>
    </source>
</evidence>
<name>A0ABM8UP38_9BACT</name>
<dbReference type="PROSITE" id="PS51257">
    <property type="entry name" value="PROKAR_LIPOPROTEIN"/>
    <property type="match status" value="1"/>
</dbReference>
<dbReference type="RefSeq" id="WP_215233349.1">
    <property type="nucleotide sequence ID" value="NZ_CAJRAU010000002.1"/>
</dbReference>
<evidence type="ECO:0000313" key="5">
    <source>
        <dbReference type="Proteomes" id="UP000679725"/>
    </source>
</evidence>
<keyword evidence="5" id="KW-1185">Reference proteome</keyword>
<evidence type="ECO:0000256" key="1">
    <source>
        <dbReference type="ARBA" id="ARBA00022737"/>
    </source>
</evidence>
<reference evidence="4 5" key="1">
    <citation type="submission" date="2021-04" db="EMBL/GenBank/DDBJ databases">
        <authorList>
            <person name="Rodrigo-Torres L."/>
            <person name="Arahal R. D."/>
            <person name="Lucena T."/>
        </authorList>
    </citation>
    <scope>NUCLEOTIDE SEQUENCE [LARGE SCALE GENOMIC DNA]</scope>
    <source>
        <strain evidence="4 5">CECT 9623</strain>
    </source>
</reference>
<feature type="repeat" description="TPR" evidence="3">
    <location>
        <begin position="132"/>
        <end position="165"/>
    </location>
</feature>
<dbReference type="PROSITE" id="PS50005">
    <property type="entry name" value="TPR"/>
    <property type="match status" value="3"/>
</dbReference>
<dbReference type="SUPFAM" id="SSF48452">
    <property type="entry name" value="TPR-like"/>
    <property type="match status" value="1"/>
</dbReference>
<feature type="repeat" description="TPR" evidence="3">
    <location>
        <begin position="234"/>
        <end position="267"/>
    </location>
</feature>
<dbReference type="EC" id="3.4.-.-" evidence="4"/>
<dbReference type="GO" id="GO:0006508">
    <property type="term" value="P:proteolysis"/>
    <property type="evidence" value="ECO:0007669"/>
    <property type="project" value="UniProtKB-KW"/>
</dbReference>
<dbReference type="InterPro" id="IPR019734">
    <property type="entry name" value="TPR_rpt"/>
</dbReference>
<feature type="repeat" description="TPR" evidence="3">
    <location>
        <begin position="302"/>
        <end position="335"/>
    </location>
</feature>
<dbReference type="PANTHER" id="PTHR44858">
    <property type="entry name" value="TETRATRICOPEPTIDE REPEAT PROTEIN 6"/>
    <property type="match status" value="1"/>
</dbReference>
<accession>A0ABM8UP38</accession>
<keyword evidence="4" id="KW-0645">Protease</keyword>
<comment type="caution">
    <text evidence="4">The sequence shown here is derived from an EMBL/GenBank/DDBJ whole genome shotgun (WGS) entry which is preliminary data.</text>
</comment>
<dbReference type="PANTHER" id="PTHR44858:SF1">
    <property type="entry name" value="UDP-N-ACETYLGLUCOSAMINE--PEPTIDE N-ACETYLGLUCOSAMINYLTRANSFERASE SPINDLY-RELATED"/>
    <property type="match status" value="1"/>
</dbReference>
<evidence type="ECO:0000256" key="2">
    <source>
        <dbReference type="ARBA" id="ARBA00022803"/>
    </source>
</evidence>
<gene>
    <name evidence="4" type="primary">bepA_4</name>
    <name evidence="4" type="ORF">DYBT9623_02003</name>
</gene>
<evidence type="ECO:0000313" key="4">
    <source>
        <dbReference type="EMBL" id="CAG5069267.1"/>
    </source>
</evidence>
<keyword evidence="4" id="KW-0378">Hydrolase</keyword>
<organism evidence="4 5">
    <name type="scientific">Dyadobacter linearis</name>
    <dbReference type="NCBI Taxonomy" id="2823330"/>
    <lineage>
        <taxon>Bacteria</taxon>
        <taxon>Pseudomonadati</taxon>
        <taxon>Bacteroidota</taxon>
        <taxon>Cytophagia</taxon>
        <taxon>Cytophagales</taxon>
        <taxon>Spirosomataceae</taxon>
        <taxon>Dyadobacter</taxon>
    </lineage>
</organism>
<keyword evidence="1" id="KW-0677">Repeat</keyword>
<dbReference type="InterPro" id="IPR050498">
    <property type="entry name" value="Ycf3"/>
</dbReference>
<dbReference type="Gene3D" id="1.25.40.10">
    <property type="entry name" value="Tetratricopeptide repeat domain"/>
    <property type="match status" value="3"/>
</dbReference>
<dbReference type="GO" id="GO:0008233">
    <property type="term" value="F:peptidase activity"/>
    <property type="evidence" value="ECO:0007669"/>
    <property type="project" value="UniProtKB-KW"/>
</dbReference>